<comment type="subcellular location">
    <subcellularLocation>
        <location evidence="2">Membrane</location>
    </subcellularLocation>
</comment>
<evidence type="ECO:0000256" key="4">
    <source>
        <dbReference type="ARBA" id="ARBA00022553"/>
    </source>
</evidence>
<dbReference type="Pfam" id="PF02518">
    <property type="entry name" value="HATPase_c"/>
    <property type="match status" value="1"/>
</dbReference>
<dbReference type="PANTHER" id="PTHR45436:SF5">
    <property type="entry name" value="SENSOR HISTIDINE KINASE TRCS"/>
    <property type="match status" value="1"/>
</dbReference>
<dbReference type="InterPro" id="IPR036890">
    <property type="entry name" value="HATPase_C_sf"/>
</dbReference>
<dbReference type="PANTHER" id="PTHR45436">
    <property type="entry name" value="SENSOR HISTIDINE KINASE YKOH"/>
    <property type="match status" value="1"/>
</dbReference>
<evidence type="ECO:0000256" key="9">
    <source>
        <dbReference type="ARBA" id="ARBA00023012"/>
    </source>
</evidence>
<keyword evidence="14" id="KW-0067">ATP-binding</keyword>
<keyword evidence="15" id="KW-1185">Reference proteome</keyword>
<feature type="domain" description="Histidine kinase" evidence="12">
    <location>
        <begin position="261"/>
        <end position="468"/>
    </location>
</feature>
<dbReference type="InterPro" id="IPR003660">
    <property type="entry name" value="HAMP_dom"/>
</dbReference>
<dbReference type="SMART" id="SM00387">
    <property type="entry name" value="HATPase_c"/>
    <property type="match status" value="1"/>
</dbReference>
<evidence type="ECO:0000256" key="11">
    <source>
        <dbReference type="SAM" id="Phobius"/>
    </source>
</evidence>
<dbReference type="InterPro" id="IPR005467">
    <property type="entry name" value="His_kinase_dom"/>
</dbReference>
<keyword evidence="7" id="KW-0418">Kinase</keyword>
<keyword evidence="8 11" id="KW-1133">Transmembrane helix</keyword>
<comment type="caution">
    <text evidence="14">The sequence shown here is derived from an EMBL/GenBank/DDBJ whole genome shotgun (WGS) entry which is preliminary data.</text>
</comment>
<dbReference type="AlphaFoldDB" id="A0A2S5DE91"/>
<keyword evidence="4" id="KW-0597">Phosphoprotein</keyword>
<protein>
    <recommendedName>
        <fullName evidence="3">histidine kinase</fullName>
        <ecNumber evidence="3">2.7.13.3</ecNumber>
    </recommendedName>
</protein>
<evidence type="ECO:0000256" key="10">
    <source>
        <dbReference type="ARBA" id="ARBA00023136"/>
    </source>
</evidence>
<evidence type="ECO:0000256" key="6">
    <source>
        <dbReference type="ARBA" id="ARBA00022692"/>
    </source>
</evidence>
<feature type="transmembrane region" description="Helical" evidence="11">
    <location>
        <begin position="177"/>
        <end position="199"/>
    </location>
</feature>
<accession>A0A2S5DE91</accession>
<dbReference type="GO" id="GO:0005524">
    <property type="term" value="F:ATP binding"/>
    <property type="evidence" value="ECO:0007669"/>
    <property type="project" value="UniProtKB-KW"/>
</dbReference>
<evidence type="ECO:0000259" key="12">
    <source>
        <dbReference type="PROSITE" id="PS50109"/>
    </source>
</evidence>
<evidence type="ECO:0000256" key="8">
    <source>
        <dbReference type="ARBA" id="ARBA00022989"/>
    </source>
</evidence>
<dbReference type="InterPro" id="IPR004358">
    <property type="entry name" value="Sig_transdc_His_kin-like_C"/>
</dbReference>
<evidence type="ECO:0000256" key="3">
    <source>
        <dbReference type="ARBA" id="ARBA00012438"/>
    </source>
</evidence>
<evidence type="ECO:0000313" key="14">
    <source>
        <dbReference type="EMBL" id="POZ61423.1"/>
    </source>
</evidence>
<dbReference type="EC" id="2.7.13.3" evidence="3"/>
<dbReference type="InterPro" id="IPR036097">
    <property type="entry name" value="HisK_dim/P_sf"/>
</dbReference>
<keyword evidence="5" id="KW-0808">Transferase</keyword>
<keyword evidence="10 11" id="KW-0472">Membrane</keyword>
<dbReference type="PRINTS" id="PR00344">
    <property type="entry name" value="BCTRLSENSOR"/>
</dbReference>
<dbReference type="Gene3D" id="3.30.565.10">
    <property type="entry name" value="Histidine kinase-like ATPase, C-terminal domain"/>
    <property type="match status" value="1"/>
</dbReference>
<dbReference type="Proteomes" id="UP000237082">
    <property type="component" value="Unassembled WGS sequence"/>
</dbReference>
<dbReference type="OrthoDB" id="9809567at2"/>
<proteinExistence type="predicted"/>
<dbReference type="InterPro" id="IPR003594">
    <property type="entry name" value="HATPase_dom"/>
</dbReference>
<dbReference type="SUPFAM" id="SSF55874">
    <property type="entry name" value="ATPase domain of HSP90 chaperone/DNA topoisomerase II/histidine kinase"/>
    <property type="match status" value="1"/>
</dbReference>
<dbReference type="EMBL" id="PQWB01000055">
    <property type="protein sequence ID" value="POZ61423.1"/>
    <property type="molecule type" value="Genomic_DNA"/>
</dbReference>
<keyword evidence="9" id="KW-0902">Two-component regulatory system</keyword>
<name>A0A2S5DE91_9NEIS</name>
<evidence type="ECO:0000256" key="7">
    <source>
        <dbReference type="ARBA" id="ARBA00022777"/>
    </source>
</evidence>
<evidence type="ECO:0000256" key="1">
    <source>
        <dbReference type="ARBA" id="ARBA00000085"/>
    </source>
</evidence>
<comment type="catalytic activity">
    <reaction evidence="1">
        <text>ATP + protein L-histidine = ADP + protein N-phospho-L-histidine.</text>
        <dbReference type="EC" id="2.7.13.3"/>
    </reaction>
</comment>
<reference evidence="15" key="1">
    <citation type="submission" date="2018-02" db="EMBL/GenBank/DDBJ databases">
        <authorList>
            <person name="O'Hara-Hanley K."/>
            <person name="Soby S."/>
        </authorList>
    </citation>
    <scope>NUCLEOTIDE SEQUENCE [LARGE SCALE GENOMIC DNA]</scope>
    <source>
        <strain evidence="15">MWU14-2602</strain>
    </source>
</reference>
<evidence type="ECO:0000256" key="2">
    <source>
        <dbReference type="ARBA" id="ARBA00004370"/>
    </source>
</evidence>
<keyword evidence="14" id="KW-0547">Nucleotide-binding</keyword>
<dbReference type="PROSITE" id="PS50885">
    <property type="entry name" value="HAMP"/>
    <property type="match status" value="1"/>
</dbReference>
<feature type="transmembrane region" description="Helical" evidence="11">
    <location>
        <begin position="15"/>
        <end position="36"/>
    </location>
</feature>
<feature type="domain" description="HAMP" evidence="13">
    <location>
        <begin position="202"/>
        <end position="253"/>
    </location>
</feature>
<evidence type="ECO:0000256" key="5">
    <source>
        <dbReference type="ARBA" id="ARBA00022679"/>
    </source>
</evidence>
<evidence type="ECO:0000259" key="13">
    <source>
        <dbReference type="PROSITE" id="PS50885"/>
    </source>
</evidence>
<evidence type="ECO:0000313" key="15">
    <source>
        <dbReference type="Proteomes" id="UP000237082"/>
    </source>
</evidence>
<keyword evidence="6 11" id="KW-0812">Transmembrane</keyword>
<sequence length="475" mass="52725">MRSLSLNSWRDSLRWRLLLATAVCILLAILLTGWSLQKLFHEHVDRQMAQMLSWQLDQLTAQLELDAQGQPIIDPAHLSDPRLSRPYAGLYWQIDQLTHGQLPLPGRLRSRSLWDETLRLPTDASTSGQPHVHEIPGPAGQHLMVVERTIRLPGDDRRQWRLMVAGDMATIEEAKSAFYGMLSLGLAVLFGLLILAAWVQVHVGLAPMRGLRQALQAIQSGHTSRLQGRFPQETQPLVADFNTILQRNTELIERARTQAGNQAHAIKTPLAVMRQAAEQTGQSHPEVATFTQLIHEQVDLASRQVHWHLARARAAAAAEIPGHAVEIGPVIQSLLRTMQLVHADRHLSLCWDLENGSLRFAGEIQDLQEMLGNLLDNACKWAHRQVSVKVIKQGRQLVFVIEDDGSGIAPEALESAQRRGVRLDEAVPGSGLGLSIVTELAHLYQGELQLIKSTSGGLQVRLSLPRVTDAGDKEK</sequence>
<dbReference type="Gene3D" id="1.10.287.130">
    <property type="match status" value="1"/>
</dbReference>
<dbReference type="GO" id="GO:0000155">
    <property type="term" value="F:phosphorelay sensor kinase activity"/>
    <property type="evidence" value="ECO:0007669"/>
    <property type="project" value="InterPro"/>
</dbReference>
<dbReference type="GO" id="GO:0005886">
    <property type="term" value="C:plasma membrane"/>
    <property type="evidence" value="ECO:0007669"/>
    <property type="project" value="TreeGrafter"/>
</dbReference>
<dbReference type="SUPFAM" id="SSF47384">
    <property type="entry name" value="Homodimeric domain of signal transducing histidine kinase"/>
    <property type="match status" value="1"/>
</dbReference>
<dbReference type="InterPro" id="IPR050428">
    <property type="entry name" value="TCS_sensor_his_kinase"/>
</dbReference>
<dbReference type="PROSITE" id="PS50109">
    <property type="entry name" value="HIS_KIN"/>
    <property type="match status" value="1"/>
</dbReference>
<organism evidence="14 15">
    <name type="scientific">Chromobacterium alticapitis</name>
    <dbReference type="NCBI Taxonomy" id="2073169"/>
    <lineage>
        <taxon>Bacteria</taxon>
        <taxon>Pseudomonadati</taxon>
        <taxon>Pseudomonadota</taxon>
        <taxon>Betaproteobacteria</taxon>
        <taxon>Neisseriales</taxon>
        <taxon>Chromobacteriaceae</taxon>
        <taxon>Chromobacterium</taxon>
    </lineage>
</organism>
<gene>
    <name evidence="14" type="ORF">C2I19_13855</name>
</gene>